<evidence type="ECO:0000256" key="1">
    <source>
        <dbReference type="SAM" id="Coils"/>
    </source>
</evidence>
<reference evidence="2 3" key="1">
    <citation type="submission" date="2019-01" db="EMBL/GenBank/DDBJ databases">
        <title>Draft genome sequence of Psathyrella aberdarensis IHI B618.</title>
        <authorList>
            <person name="Buettner E."/>
            <person name="Kellner H."/>
        </authorList>
    </citation>
    <scope>NUCLEOTIDE SEQUENCE [LARGE SCALE GENOMIC DNA]</scope>
    <source>
        <strain evidence="2 3">IHI B618</strain>
    </source>
</reference>
<comment type="caution">
    <text evidence="2">The sequence shown here is derived from an EMBL/GenBank/DDBJ whole genome shotgun (WGS) entry which is preliminary data.</text>
</comment>
<dbReference type="Gene3D" id="1.20.1280.50">
    <property type="match status" value="1"/>
</dbReference>
<dbReference type="InterPro" id="IPR032675">
    <property type="entry name" value="LRR_dom_sf"/>
</dbReference>
<evidence type="ECO:0000313" key="2">
    <source>
        <dbReference type="EMBL" id="RXW23644.1"/>
    </source>
</evidence>
<dbReference type="PANTHER" id="PTHR38926:SF72">
    <property type="entry name" value="IM:7136021-RELATED"/>
    <property type="match status" value="1"/>
</dbReference>
<dbReference type="EMBL" id="SDEE01000036">
    <property type="protein sequence ID" value="RXW23644.1"/>
    <property type="molecule type" value="Genomic_DNA"/>
</dbReference>
<feature type="coiled-coil region" evidence="1">
    <location>
        <begin position="24"/>
        <end position="58"/>
    </location>
</feature>
<gene>
    <name evidence="2" type="ORF">EST38_g2204</name>
</gene>
<dbReference type="OrthoDB" id="3365698at2759"/>
<dbReference type="Gene3D" id="3.80.10.10">
    <property type="entry name" value="Ribonuclease Inhibitor"/>
    <property type="match status" value="1"/>
</dbReference>
<evidence type="ECO:0000313" key="3">
    <source>
        <dbReference type="Proteomes" id="UP000290288"/>
    </source>
</evidence>
<keyword evidence="3" id="KW-1185">Reference proteome</keyword>
<proteinExistence type="predicted"/>
<organism evidence="2 3">
    <name type="scientific">Candolleomyces aberdarensis</name>
    <dbReference type="NCBI Taxonomy" id="2316362"/>
    <lineage>
        <taxon>Eukaryota</taxon>
        <taxon>Fungi</taxon>
        <taxon>Dikarya</taxon>
        <taxon>Basidiomycota</taxon>
        <taxon>Agaricomycotina</taxon>
        <taxon>Agaricomycetes</taxon>
        <taxon>Agaricomycetidae</taxon>
        <taxon>Agaricales</taxon>
        <taxon>Agaricineae</taxon>
        <taxon>Psathyrellaceae</taxon>
        <taxon>Candolleomyces</taxon>
    </lineage>
</organism>
<dbReference type="AlphaFoldDB" id="A0A4Q2DWK8"/>
<name>A0A4Q2DWK8_9AGAR</name>
<protein>
    <submittedName>
        <fullName evidence="2">Uncharacterized protein</fullName>
    </submittedName>
</protein>
<accession>A0A4Q2DWK8</accession>
<keyword evidence="1" id="KW-0175">Coiled coil</keyword>
<sequence length="457" mass="51396">MPRGGNAALSYLLASNAVPNPCEATSIQAEIDSLTSQISQLRARLKKREKNLRLYRTTLSPVRRVPAEIWAEIFAFVLPQKLFDQDEREELMDLQLVCKTWRNAARLKHRLWSGLLIDMEDVERFPPVEKIIEWLGRSAGVPRSLQVVLQEHEDCEEKDSPCRAHNSALAALLANGGSLHDLSLVCCDPQCFQILVDSLKAVDGPITNRPWNSLRSLTCTFYLGWSESPDPSKSIFMSLPPNVTSFKLHLPDKYSAFPHGSDSATTPLNIPPGFLEQLTSFSLSSDWEGLKWLECTLPFCGNVEDLSLDFDFSLWEYDSNGDDVQQRLRSGFILPEVRTLSLQNVFSSSLDILSFLKTPQLVDLDIGTGDNGEDMDCGLAELVLKLIKRSNCEASFRCFRLRKAWLDAEQLADTLRGLPSLTHLTLEDVVVVEPDYSDAFELLREDAQPSLQPRPQI</sequence>
<dbReference type="PANTHER" id="PTHR38926">
    <property type="entry name" value="F-BOX DOMAIN CONTAINING PROTEIN, EXPRESSED"/>
    <property type="match status" value="1"/>
</dbReference>
<dbReference type="Proteomes" id="UP000290288">
    <property type="component" value="Unassembled WGS sequence"/>
</dbReference>